<dbReference type="RefSeq" id="WP_109581041.1">
    <property type="nucleotide sequence ID" value="NZ_QGGT01000001.1"/>
</dbReference>
<reference evidence="1 2" key="1">
    <citation type="submission" date="2018-05" db="EMBL/GenBank/DDBJ databases">
        <title>Genomic Encyclopedia of Type Strains, Phase IV (KMG-V): Genome sequencing to study the core and pangenomes of soil and plant-associated prokaryotes.</title>
        <authorList>
            <person name="Whitman W."/>
        </authorList>
    </citation>
    <scope>NUCLEOTIDE SEQUENCE [LARGE SCALE GENOMIC DNA]</scope>
    <source>
        <strain evidence="1 2">SLV-132</strain>
    </source>
</reference>
<dbReference type="SUPFAM" id="SSF47413">
    <property type="entry name" value="lambda repressor-like DNA-binding domains"/>
    <property type="match status" value="1"/>
</dbReference>
<dbReference type="Pfam" id="PF13560">
    <property type="entry name" value="HTH_31"/>
    <property type="match status" value="1"/>
</dbReference>
<keyword evidence="2" id="KW-1185">Reference proteome</keyword>
<sequence>MSTLTTPRLNPDVHAAYERQSSLVELGRMMRAERERYGLTHDQFAQALGIRAADIVQLERGHRSPM</sequence>
<dbReference type="Proteomes" id="UP000245754">
    <property type="component" value="Unassembled WGS sequence"/>
</dbReference>
<comment type="caution">
    <text evidence="1">The sequence shown here is derived from an EMBL/GenBank/DDBJ whole genome shotgun (WGS) entry which is preliminary data.</text>
</comment>
<dbReference type="EMBL" id="QGGT01000001">
    <property type="protein sequence ID" value="PWK37304.1"/>
    <property type="molecule type" value="Genomic_DNA"/>
</dbReference>
<dbReference type="Gene3D" id="1.10.260.40">
    <property type="entry name" value="lambda repressor-like DNA-binding domains"/>
    <property type="match status" value="1"/>
</dbReference>
<evidence type="ECO:0000313" key="1">
    <source>
        <dbReference type="EMBL" id="PWK37304.1"/>
    </source>
</evidence>
<dbReference type="InterPro" id="IPR001387">
    <property type="entry name" value="Cro/C1-type_HTH"/>
</dbReference>
<dbReference type="InterPro" id="IPR010982">
    <property type="entry name" value="Lambda_DNA-bd_dom_sf"/>
</dbReference>
<organism evidence="1 2">
    <name type="scientific">Cupriavidus plantarum</name>
    <dbReference type="NCBI Taxonomy" id="942865"/>
    <lineage>
        <taxon>Bacteria</taxon>
        <taxon>Pseudomonadati</taxon>
        <taxon>Pseudomonadota</taxon>
        <taxon>Betaproteobacteria</taxon>
        <taxon>Burkholderiales</taxon>
        <taxon>Burkholderiaceae</taxon>
        <taxon>Cupriavidus</taxon>
    </lineage>
</organism>
<dbReference type="GO" id="GO:0003677">
    <property type="term" value="F:DNA binding"/>
    <property type="evidence" value="ECO:0007669"/>
    <property type="project" value="InterPro"/>
</dbReference>
<dbReference type="AlphaFoldDB" id="A0A316EX58"/>
<protein>
    <submittedName>
        <fullName evidence="1">Helix-turn-helix protein</fullName>
    </submittedName>
</protein>
<dbReference type="CDD" id="cd00093">
    <property type="entry name" value="HTH_XRE"/>
    <property type="match status" value="1"/>
</dbReference>
<proteinExistence type="predicted"/>
<evidence type="ECO:0000313" key="2">
    <source>
        <dbReference type="Proteomes" id="UP000245754"/>
    </source>
</evidence>
<accession>A0A316EX58</accession>
<name>A0A316EX58_9BURK</name>
<gene>
    <name evidence="1" type="ORF">C7419_1011186</name>
</gene>